<dbReference type="SUPFAM" id="SSF69322">
    <property type="entry name" value="Tricorn protease domain 2"/>
    <property type="match status" value="1"/>
</dbReference>
<dbReference type="OrthoDB" id="4020988at2759"/>
<dbReference type="GO" id="GO:1990810">
    <property type="term" value="P:microtubule anchoring at mitotic spindle pole body"/>
    <property type="evidence" value="ECO:0007669"/>
    <property type="project" value="TreeGrafter"/>
</dbReference>
<dbReference type="InterPro" id="IPR052778">
    <property type="entry name" value="Centrosome-WD_assoc"/>
</dbReference>
<accession>A0A1E3QQD7</accession>
<keyword evidence="2" id="KW-1185">Reference proteome</keyword>
<dbReference type="AlphaFoldDB" id="A0A1E3QQD7"/>
<dbReference type="EMBL" id="KV454431">
    <property type="protein sequence ID" value="ODQ79916.1"/>
    <property type="molecule type" value="Genomic_DNA"/>
</dbReference>
<name>A0A1E3QQD7_9ASCO</name>
<dbReference type="GO" id="GO:0005815">
    <property type="term" value="C:microtubule organizing center"/>
    <property type="evidence" value="ECO:0007669"/>
    <property type="project" value="TreeGrafter"/>
</dbReference>
<sequence>MPQLDISTVHSFSPKTPKPVLSPCHRHIAYVIDTSLVVKETQTLRTVHIFPLGPDEDTEVTVSAIKWEPLYEGSATKIAVLVDNLNVVKIFDFKDVNQDSQENVPITINDSWEGIENFDWIPPCVGDDYKETAYRGSKQLMVFSKANLKCTLYSLDLAKPVTTLYKPKFSHIVARPNSNIWSVVLRERAKDYLLHFQNHDSYSTELFTREILNVLDARNILWSESGKWLLVNHLNLAGIKVSLFNSLGVFDESNTPVFQLTDSCDSLSLGADAFKWISHLEKDILLVGTLEEKIIVFQMDNLKVVKTITHQNAILGAQGTLWREYYDSKGEEYYFKKLQAPFEIPSLFEPNSALRGIKHIETNVAHTRLAIITHSMPETIFVYGSNYKLLSIITSLSEVVSMEWHPSEPELQFATVSHVSLFCDSSFEVRAIPTLKNAKRIQHSQFIIRHSGPPQSTGLRLNLVILDHSSFVTTAFHQDTGLPLVETETSPLRKGSPEPFTNDDATARDLAAGVQQNEWANNLRDTAVDDTFKLKRPRIV</sequence>
<evidence type="ECO:0000313" key="1">
    <source>
        <dbReference type="EMBL" id="ODQ79916.1"/>
    </source>
</evidence>
<evidence type="ECO:0000313" key="2">
    <source>
        <dbReference type="Proteomes" id="UP000094336"/>
    </source>
</evidence>
<dbReference type="PANTHER" id="PTHR16220:SF0">
    <property type="entry name" value="WD REPEAT-CONTAINING PROTEIN WRAP73"/>
    <property type="match status" value="1"/>
</dbReference>
<dbReference type="GeneID" id="30146739"/>
<dbReference type="STRING" id="984486.A0A1E3QQD7"/>
<dbReference type="RefSeq" id="XP_018985244.1">
    <property type="nucleotide sequence ID" value="XM_019128886.1"/>
</dbReference>
<organism evidence="1 2">
    <name type="scientific">Babjeviella inositovora NRRL Y-12698</name>
    <dbReference type="NCBI Taxonomy" id="984486"/>
    <lineage>
        <taxon>Eukaryota</taxon>
        <taxon>Fungi</taxon>
        <taxon>Dikarya</taxon>
        <taxon>Ascomycota</taxon>
        <taxon>Saccharomycotina</taxon>
        <taxon>Pichiomycetes</taxon>
        <taxon>Serinales incertae sedis</taxon>
        <taxon>Babjeviella</taxon>
    </lineage>
</organism>
<protein>
    <submittedName>
        <fullName evidence="1">Uncharacterized protein</fullName>
    </submittedName>
</protein>
<gene>
    <name evidence="1" type="ORF">BABINDRAFT_161583</name>
</gene>
<reference evidence="2" key="1">
    <citation type="submission" date="2016-05" db="EMBL/GenBank/DDBJ databases">
        <title>Comparative genomics of biotechnologically important yeasts.</title>
        <authorList>
            <consortium name="DOE Joint Genome Institute"/>
            <person name="Riley R."/>
            <person name="Haridas S."/>
            <person name="Wolfe K.H."/>
            <person name="Lopes M.R."/>
            <person name="Hittinger C.T."/>
            <person name="Goker M."/>
            <person name="Salamov A."/>
            <person name="Wisecaver J."/>
            <person name="Long T.M."/>
            <person name="Aerts A.L."/>
            <person name="Barry K."/>
            <person name="Choi C."/>
            <person name="Clum A."/>
            <person name="Coughlan A.Y."/>
            <person name="Deshpande S."/>
            <person name="Douglass A.P."/>
            <person name="Hanson S.J."/>
            <person name="Klenk H.-P."/>
            <person name="Labutti K."/>
            <person name="Lapidus A."/>
            <person name="Lindquist E."/>
            <person name="Lipzen A."/>
            <person name="Meier-Kolthoff J.P."/>
            <person name="Ohm R.A."/>
            <person name="Otillar R.P."/>
            <person name="Pangilinan J."/>
            <person name="Peng Y."/>
            <person name="Rokas A."/>
            <person name="Rosa C.A."/>
            <person name="Scheuner C."/>
            <person name="Sibirny A.A."/>
            <person name="Slot J.C."/>
            <person name="Stielow J.B."/>
            <person name="Sun H."/>
            <person name="Kurtzman C.P."/>
            <person name="Blackwell M."/>
            <person name="Grigoriev I.V."/>
            <person name="Jeffries T.W."/>
        </authorList>
    </citation>
    <scope>NUCLEOTIDE SEQUENCE [LARGE SCALE GENOMIC DNA]</scope>
    <source>
        <strain evidence="2">NRRL Y-12698</strain>
    </source>
</reference>
<dbReference type="GO" id="GO:1990811">
    <property type="term" value="C:MWP complex"/>
    <property type="evidence" value="ECO:0007669"/>
    <property type="project" value="TreeGrafter"/>
</dbReference>
<dbReference type="Proteomes" id="UP000094336">
    <property type="component" value="Unassembled WGS sequence"/>
</dbReference>
<proteinExistence type="predicted"/>
<dbReference type="PANTHER" id="PTHR16220">
    <property type="entry name" value="WD REPEAT PROTEIN 8-RELATED"/>
    <property type="match status" value="1"/>
</dbReference>